<dbReference type="InterPro" id="IPR036250">
    <property type="entry name" value="AcylCo_DH-like_C"/>
</dbReference>
<dbReference type="Pfam" id="PF00441">
    <property type="entry name" value="Acyl-CoA_dh_1"/>
    <property type="match status" value="1"/>
</dbReference>
<sequence>MHFAFTDEQDELRTVLRSLLDRSGPPHPGSPDSPSAGYDPELWRRLADDIGACGLAIPETYGGAGYTLVETGVAVEELGRMLSSAPLFGSAVVAAEALLASGDDAACKRALPGISDGSTIATLAWAEAAHRWSTTDCETTAVPDARRGWTLHGRKDFVLDAAHADLVLVVARTDAGLTLFELDPAVIPDTRLDATTLDATRTLGGFDLREAPARLIGTTGGAQPVLERVRDVAAAVLAAEQFGAAQRWLGETIEYTKVRTQFNRPIGSFQALKHRLADLYVAVESARSVSAAALWAVATHAPEAPEWAAMAKSWCSDTYADVAAEGIQLHGGIGVTWEHEAHLHLKRAHSSAALFGGPRDHRARLADLVAR</sequence>
<organism evidence="9 10">
    <name type="scientific">Allosaccharopolyspora coralli</name>
    <dbReference type="NCBI Taxonomy" id="2665642"/>
    <lineage>
        <taxon>Bacteria</taxon>
        <taxon>Bacillati</taxon>
        <taxon>Actinomycetota</taxon>
        <taxon>Actinomycetes</taxon>
        <taxon>Pseudonocardiales</taxon>
        <taxon>Pseudonocardiaceae</taxon>
        <taxon>Allosaccharopolyspora</taxon>
    </lineage>
</organism>
<gene>
    <name evidence="9" type="ORF">GIY23_13170</name>
</gene>
<keyword evidence="5" id="KW-0560">Oxidoreductase</keyword>
<feature type="domain" description="Acyl-CoA dehydrogenase/oxidase N-terminal" evidence="8">
    <location>
        <begin position="6"/>
        <end position="117"/>
    </location>
</feature>
<comment type="cofactor">
    <cofactor evidence="1">
        <name>FAD</name>
        <dbReference type="ChEBI" id="CHEBI:57692"/>
    </cofactor>
</comment>
<dbReference type="Proteomes" id="UP000371041">
    <property type="component" value="Chromosome"/>
</dbReference>
<keyword evidence="10" id="KW-1185">Reference proteome</keyword>
<evidence type="ECO:0000256" key="2">
    <source>
        <dbReference type="ARBA" id="ARBA00009347"/>
    </source>
</evidence>
<feature type="domain" description="Acyl-CoA dehydrogenase/oxidase C-terminal" evidence="7">
    <location>
        <begin position="234"/>
        <end position="357"/>
    </location>
</feature>
<evidence type="ECO:0000256" key="4">
    <source>
        <dbReference type="ARBA" id="ARBA00022827"/>
    </source>
</evidence>
<dbReference type="InterPro" id="IPR009100">
    <property type="entry name" value="AcylCoA_DH/oxidase_NM_dom_sf"/>
</dbReference>
<dbReference type="InterPro" id="IPR037069">
    <property type="entry name" value="AcylCoA_DH/ox_N_sf"/>
</dbReference>
<dbReference type="Gene3D" id="1.10.540.10">
    <property type="entry name" value="Acyl-CoA dehydrogenase/oxidase, N-terminal domain"/>
    <property type="match status" value="1"/>
</dbReference>
<evidence type="ECO:0000259" key="8">
    <source>
        <dbReference type="Pfam" id="PF02771"/>
    </source>
</evidence>
<dbReference type="SUPFAM" id="SSF47203">
    <property type="entry name" value="Acyl-CoA dehydrogenase C-terminal domain-like"/>
    <property type="match status" value="1"/>
</dbReference>
<dbReference type="Pfam" id="PF02771">
    <property type="entry name" value="Acyl-CoA_dh_N"/>
    <property type="match status" value="1"/>
</dbReference>
<evidence type="ECO:0000256" key="6">
    <source>
        <dbReference type="SAM" id="MobiDB-lite"/>
    </source>
</evidence>
<reference evidence="10" key="1">
    <citation type="submission" date="2019-11" db="EMBL/GenBank/DDBJ databases">
        <title>The complete genome sequence of Saccharopolyspora sp. E2A.</title>
        <authorList>
            <person name="Zhang G."/>
        </authorList>
    </citation>
    <scope>NUCLEOTIDE SEQUENCE [LARGE SCALE GENOMIC DNA]</scope>
    <source>
        <strain evidence="10">E2A</strain>
    </source>
</reference>
<dbReference type="KEGG" id="sace:GIY23_13170"/>
<dbReference type="InterPro" id="IPR009075">
    <property type="entry name" value="AcylCo_DH/oxidase_C"/>
</dbReference>
<dbReference type="PANTHER" id="PTHR43884">
    <property type="entry name" value="ACYL-COA DEHYDROGENASE"/>
    <property type="match status" value="1"/>
</dbReference>
<proteinExistence type="inferred from homology"/>
<keyword evidence="4" id="KW-0274">FAD</keyword>
<evidence type="ECO:0000256" key="5">
    <source>
        <dbReference type="ARBA" id="ARBA00023002"/>
    </source>
</evidence>
<evidence type="ECO:0000259" key="7">
    <source>
        <dbReference type="Pfam" id="PF00441"/>
    </source>
</evidence>
<dbReference type="InterPro" id="IPR046373">
    <property type="entry name" value="Acyl-CoA_Oxase/DH_mid-dom_sf"/>
</dbReference>
<evidence type="ECO:0000256" key="3">
    <source>
        <dbReference type="ARBA" id="ARBA00022630"/>
    </source>
</evidence>
<comment type="similarity">
    <text evidence="2">Belongs to the acyl-CoA dehydrogenase family.</text>
</comment>
<feature type="region of interest" description="Disordered" evidence="6">
    <location>
        <begin position="20"/>
        <end position="39"/>
    </location>
</feature>
<dbReference type="GO" id="GO:0003995">
    <property type="term" value="F:acyl-CoA dehydrogenase activity"/>
    <property type="evidence" value="ECO:0007669"/>
    <property type="project" value="TreeGrafter"/>
</dbReference>
<dbReference type="Gene3D" id="2.40.110.10">
    <property type="entry name" value="Butyryl-CoA Dehydrogenase, subunit A, domain 2"/>
    <property type="match status" value="1"/>
</dbReference>
<dbReference type="AlphaFoldDB" id="A0A5Q3QAF6"/>
<evidence type="ECO:0000313" key="10">
    <source>
        <dbReference type="Proteomes" id="UP000371041"/>
    </source>
</evidence>
<keyword evidence="3" id="KW-0285">Flavoprotein</keyword>
<dbReference type="SUPFAM" id="SSF56645">
    <property type="entry name" value="Acyl-CoA dehydrogenase NM domain-like"/>
    <property type="match status" value="1"/>
</dbReference>
<dbReference type="CDD" id="cd00567">
    <property type="entry name" value="ACAD"/>
    <property type="match status" value="1"/>
</dbReference>
<name>A0A5Q3QAF6_9PSEU</name>
<evidence type="ECO:0000313" key="9">
    <source>
        <dbReference type="EMBL" id="QGK70346.1"/>
    </source>
</evidence>
<dbReference type="EMBL" id="CP045929">
    <property type="protein sequence ID" value="QGK70346.1"/>
    <property type="molecule type" value="Genomic_DNA"/>
</dbReference>
<evidence type="ECO:0000256" key="1">
    <source>
        <dbReference type="ARBA" id="ARBA00001974"/>
    </source>
</evidence>
<dbReference type="GO" id="GO:0050660">
    <property type="term" value="F:flavin adenine dinucleotide binding"/>
    <property type="evidence" value="ECO:0007669"/>
    <property type="project" value="InterPro"/>
</dbReference>
<dbReference type="PANTHER" id="PTHR43884:SF20">
    <property type="entry name" value="ACYL-COA DEHYDROGENASE FADE28"/>
    <property type="match status" value="1"/>
</dbReference>
<dbReference type="InterPro" id="IPR013786">
    <property type="entry name" value="AcylCoA_DH/ox_N"/>
</dbReference>
<dbReference type="RefSeq" id="WP_154076930.1">
    <property type="nucleotide sequence ID" value="NZ_CP045929.1"/>
</dbReference>
<protein>
    <submittedName>
        <fullName evidence="9">Acyl-CoA dehydrogenase</fullName>
    </submittedName>
</protein>
<accession>A0A5Q3QAF6</accession>
<dbReference type="Gene3D" id="1.20.140.10">
    <property type="entry name" value="Butyryl-CoA Dehydrogenase, subunit A, domain 3"/>
    <property type="match status" value="1"/>
</dbReference>